<reference evidence="1" key="1">
    <citation type="submission" date="2020-05" db="EMBL/GenBank/DDBJ databases">
        <title>Large-scale comparative analyses of tick genomes elucidate their genetic diversity and vector capacities.</title>
        <authorList>
            <person name="Jia N."/>
            <person name="Wang J."/>
            <person name="Shi W."/>
            <person name="Du L."/>
            <person name="Sun Y."/>
            <person name="Zhan W."/>
            <person name="Jiang J."/>
            <person name="Wang Q."/>
            <person name="Zhang B."/>
            <person name="Ji P."/>
            <person name="Sakyi L.B."/>
            <person name="Cui X."/>
            <person name="Yuan T."/>
            <person name="Jiang B."/>
            <person name="Yang W."/>
            <person name="Lam T.T.-Y."/>
            <person name="Chang Q."/>
            <person name="Ding S."/>
            <person name="Wang X."/>
            <person name="Zhu J."/>
            <person name="Ruan X."/>
            <person name="Zhao L."/>
            <person name="Wei J."/>
            <person name="Que T."/>
            <person name="Du C."/>
            <person name="Cheng J."/>
            <person name="Dai P."/>
            <person name="Han X."/>
            <person name="Huang E."/>
            <person name="Gao Y."/>
            <person name="Liu J."/>
            <person name="Shao H."/>
            <person name="Ye R."/>
            <person name="Li L."/>
            <person name="Wei W."/>
            <person name="Wang X."/>
            <person name="Wang C."/>
            <person name="Yang T."/>
            <person name="Huo Q."/>
            <person name="Li W."/>
            <person name="Guo W."/>
            <person name="Chen H."/>
            <person name="Zhou L."/>
            <person name="Ni X."/>
            <person name="Tian J."/>
            <person name="Zhou Y."/>
            <person name="Sheng Y."/>
            <person name="Liu T."/>
            <person name="Pan Y."/>
            <person name="Xia L."/>
            <person name="Li J."/>
            <person name="Zhao F."/>
            <person name="Cao W."/>
        </authorList>
    </citation>
    <scope>NUCLEOTIDE SEQUENCE</scope>
    <source>
        <strain evidence="1">Dsil-2018</strain>
    </source>
</reference>
<evidence type="ECO:0000313" key="2">
    <source>
        <dbReference type="Proteomes" id="UP000821865"/>
    </source>
</evidence>
<evidence type="ECO:0000313" key="1">
    <source>
        <dbReference type="EMBL" id="KAH7970520.1"/>
    </source>
</evidence>
<dbReference type="EMBL" id="CM023480">
    <property type="protein sequence ID" value="KAH7970520.1"/>
    <property type="molecule type" value="Genomic_DNA"/>
</dbReference>
<gene>
    <name evidence="1" type="ORF">HPB49_008904</name>
</gene>
<sequence length="676" mass="76615">MPFSGTAEVPSAEHPLGEQSVQPALMPLAAMASACLVISLLTLLWRLAAPAHRPRRIVCLTRACVALNDMLVAASNASVDPCDNFYEHVCGGWRESASVYEKHLSLFVDKVIDVLMRANKNNKTRNPSQQAAMLLRSCLVIVEDGRDEMNAFRSRLTKLGIAWPYVDSKNEELTVAAARVFQAFRISPLLSIRKSRTKAGEVFLRIEPGDALPNWVKMRALLVKKGNYRSYYERVADLYNSNVTPAISFQEFNQIESILISVLMSADHGDAEMVELDSMEQLSRYLEHNSFMQLRAFLKYGLDLPSSTRVQLRAVEYIKRLQDLSKHLGKQRLEFYLGWCVLQAMWRFISKSYSQFWYRNVGSALDTVVERPIHADCMELTEMLLGWTAYAEFSGTQEDAEARNDVNEIARTIADVFVKQVKRGRWSFISDRVALDQRDFHDVLFHSERFSKQDFSDVFDTVAMNVSLLHNWMAVARANARIPEEEWREVSSSYMRQLRESNGYTFFDSKRLAVRIPPLFPMLPLYDRDLTVAAKYGTIGTLLGAAAVQLFESRLHHNSVALAKFEEKLACFASPGVPSRDNQHAYLAAAVDLVWNAFASADTNGSKAAGDLGKYSSDATFFVVMCHLLCKARTSLLIEFRCNQIVKNSRVFARVFNCEVGRPMNPKKKCDFFSYT</sequence>
<proteinExistence type="predicted"/>
<name>A0ACB8DIF4_DERSI</name>
<organism evidence="1 2">
    <name type="scientific">Dermacentor silvarum</name>
    <name type="common">Tick</name>
    <dbReference type="NCBI Taxonomy" id="543639"/>
    <lineage>
        <taxon>Eukaryota</taxon>
        <taxon>Metazoa</taxon>
        <taxon>Ecdysozoa</taxon>
        <taxon>Arthropoda</taxon>
        <taxon>Chelicerata</taxon>
        <taxon>Arachnida</taxon>
        <taxon>Acari</taxon>
        <taxon>Parasitiformes</taxon>
        <taxon>Ixodida</taxon>
        <taxon>Ixodoidea</taxon>
        <taxon>Ixodidae</taxon>
        <taxon>Rhipicephalinae</taxon>
        <taxon>Dermacentor</taxon>
    </lineage>
</organism>
<dbReference type="Proteomes" id="UP000821865">
    <property type="component" value="Chromosome 11"/>
</dbReference>
<accession>A0ACB8DIF4</accession>
<keyword evidence="2" id="KW-1185">Reference proteome</keyword>
<comment type="caution">
    <text evidence="1">The sequence shown here is derived from an EMBL/GenBank/DDBJ whole genome shotgun (WGS) entry which is preliminary data.</text>
</comment>
<protein>
    <submittedName>
        <fullName evidence="1">Uncharacterized protein</fullName>
    </submittedName>
</protein>